<name>A0ABW0NZP3_9HYPH</name>
<sequence length="389" mass="42814">MSSPQTCPEPLPLTLLTGFLGAGKTTLLNRLLKDPALAQTVVIVNEFGEVGLDHLLIQGVEDGMILLDSGCLCCTIRDDLIVTMEDLLRRRDNGRISPFNRVVIETTGLADPAPILNVLINHPYLAMRFRLDGVVTLVDAVNGMATLDAHEEARKQVVAADRLVLTKTELVEHPAELASLRQRLALLNPGVAVLGPQAAARSLFGAGLYDLALRPAEIGQWLARETLPGERPQHDHGHGHHGHGHHHDHCGHDHSHDHHSHDHDHDHHHHHHHHDVNRHDASIRAFALTAENPIPQATVDLFWTLLRSVHGPKLLRMKGLVKVAEHPDQPLLLHAVQQILHPPVILEAWPDADRRSRLVVIVKDIEESVVQRLWAAFLGQAGQTAAAGG</sequence>
<evidence type="ECO:0000256" key="1">
    <source>
        <dbReference type="ARBA" id="ARBA00022741"/>
    </source>
</evidence>
<dbReference type="InterPro" id="IPR051316">
    <property type="entry name" value="Zinc-reg_GTPase_activator"/>
</dbReference>
<dbReference type="Pfam" id="PF02492">
    <property type="entry name" value="cobW"/>
    <property type="match status" value="1"/>
</dbReference>
<dbReference type="PANTHER" id="PTHR13748:SF62">
    <property type="entry name" value="COBW DOMAIN-CONTAINING PROTEIN"/>
    <property type="match status" value="1"/>
</dbReference>
<dbReference type="Gene3D" id="3.40.50.300">
    <property type="entry name" value="P-loop containing nucleotide triphosphate hydrolases"/>
    <property type="match status" value="1"/>
</dbReference>
<dbReference type="InterPro" id="IPR011629">
    <property type="entry name" value="CobW-like_C"/>
</dbReference>
<gene>
    <name evidence="9" type="ORF">ACFPN9_06275</name>
</gene>
<feature type="region of interest" description="Disordered" evidence="7">
    <location>
        <begin position="228"/>
        <end position="278"/>
    </location>
</feature>
<evidence type="ECO:0000259" key="8">
    <source>
        <dbReference type="SMART" id="SM00833"/>
    </source>
</evidence>
<dbReference type="Proteomes" id="UP001596060">
    <property type="component" value="Unassembled WGS sequence"/>
</dbReference>
<proteinExistence type="inferred from homology"/>
<evidence type="ECO:0000256" key="4">
    <source>
        <dbReference type="ARBA" id="ARBA00034320"/>
    </source>
</evidence>
<feature type="compositionally biased region" description="Basic residues" evidence="7">
    <location>
        <begin position="266"/>
        <end position="276"/>
    </location>
</feature>
<dbReference type="Gene3D" id="3.30.1220.10">
    <property type="entry name" value="CobW-like, C-terminal domain"/>
    <property type="match status" value="1"/>
</dbReference>
<dbReference type="CDD" id="cd03112">
    <property type="entry name" value="CobW-like"/>
    <property type="match status" value="1"/>
</dbReference>
<evidence type="ECO:0000256" key="2">
    <source>
        <dbReference type="ARBA" id="ARBA00022801"/>
    </source>
</evidence>
<keyword evidence="3" id="KW-0143">Chaperone</keyword>
<dbReference type="SUPFAM" id="SSF52540">
    <property type="entry name" value="P-loop containing nucleoside triphosphate hydrolases"/>
    <property type="match status" value="1"/>
</dbReference>
<reference evidence="10" key="1">
    <citation type="journal article" date="2019" name="Int. J. Syst. Evol. Microbiol.">
        <title>The Global Catalogue of Microorganisms (GCM) 10K type strain sequencing project: providing services to taxonomists for standard genome sequencing and annotation.</title>
        <authorList>
            <consortium name="The Broad Institute Genomics Platform"/>
            <consortium name="The Broad Institute Genome Sequencing Center for Infectious Disease"/>
            <person name="Wu L."/>
            <person name="Ma J."/>
        </authorList>
    </citation>
    <scope>NUCLEOTIDE SEQUENCE [LARGE SCALE GENOMIC DNA]</scope>
    <source>
        <strain evidence="10">CCUG 43117</strain>
    </source>
</reference>
<dbReference type="PANTHER" id="PTHR13748">
    <property type="entry name" value="COBW-RELATED"/>
    <property type="match status" value="1"/>
</dbReference>
<keyword evidence="2" id="KW-0378">Hydrolase</keyword>
<feature type="domain" description="CobW C-terminal" evidence="8">
    <location>
        <begin position="283"/>
        <end position="378"/>
    </location>
</feature>
<comment type="catalytic activity">
    <reaction evidence="6">
        <text>GTP + H2O = GDP + phosphate + H(+)</text>
        <dbReference type="Rhea" id="RHEA:19669"/>
        <dbReference type="ChEBI" id="CHEBI:15377"/>
        <dbReference type="ChEBI" id="CHEBI:15378"/>
        <dbReference type="ChEBI" id="CHEBI:37565"/>
        <dbReference type="ChEBI" id="CHEBI:43474"/>
        <dbReference type="ChEBI" id="CHEBI:58189"/>
    </reaction>
    <physiologicalReaction direction="left-to-right" evidence="6">
        <dbReference type="Rhea" id="RHEA:19670"/>
    </physiologicalReaction>
</comment>
<evidence type="ECO:0000256" key="5">
    <source>
        <dbReference type="ARBA" id="ARBA00045658"/>
    </source>
</evidence>
<accession>A0ABW0NZP3</accession>
<feature type="compositionally biased region" description="Basic and acidic residues" evidence="7">
    <location>
        <begin position="250"/>
        <end position="265"/>
    </location>
</feature>
<dbReference type="Pfam" id="PF07683">
    <property type="entry name" value="CobW_C"/>
    <property type="match status" value="1"/>
</dbReference>
<evidence type="ECO:0000313" key="9">
    <source>
        <dbReference type="EMBL" id="MFC5504863.1"/>
    </source>
</evidence>
<dbReference type="InterPro" id="IPR036627">
    <property type="entry name" value="CobW-likC_sf"/>
</dbReference>
<comment type="function">
    <text evidence="5">Zinc chaperone that directly transfers zinc cofactor to target proteins, thereby activating them. Zinc is transferred from the CXCC motif in the GTPase domain to the zinc binding site in target proteins in a process requiring GTP hydrolysis.</text>
</comment>
<evidence type="ECO:0000256" key="3">
    <source>
        <dbReference type="ARBA" id="ARBA00023186"/>
    </source>
</evidence>
<protein>
    <submittedName>
        <fullName evidence="9">CobW family GTP-binding protein</fullName>
    </submittedName>
</protein>
<evidence type="ECO:0000256" key="6">
    <source>
        <dbReference type="ARBA" id="ARBA00049117"/>
    </source>
</evidence>
<comment type="similarity">
    <text evidence="4">Belongs to the SIMIBI class G3E GTPase family. ZNG1 subfamily.</text>
</comment>
<feature type="compositionally biased region" description="Basic residues" evidence="7">
    <location>
        <begin position="237"/>
        <end position="249"/>
    </location>
</feature>
<comment type="caution">
    <text evidence="9">The sequence shown here is derived from an EMBL/GenBank/DDBJ whole genome shotgun (WGS) entry which is preliminary data.</text>
</comment>
<dbReference type="InterPro" id="IPR003495">
    <property type="entry name" value="CobW/HypB/UreG_nucleotide-bd"/>
</dbReference>
<dbReference type="EMBL" id="JBHSLU010000009">
    <property type="protein sequence ID" value="MFC5504863.1"/>
    <property type="molecule type" value="Genomic_DNA"/>
</dbReference>
<organism evidence="9 10">
    <name type="scientific">Bosea massiliensis</name>
    <dbReference type="NCBI Taxonomy" id="151419"/>
    <lineage>
        <taxon>Bacteria</taxon>
        <taxon>Pseudomonadati</taxon>
        <taxon>Pseudomonadota</taxon>
        <taxon>Alphaproteobacteria</taxon>
        <taxon>Hyphomicrobiales</taxon>
        <taxon>Boseaceae</taxon>
        <taxon>Bosea</taxon>
    </lineage>
</organism>
<keyword evidence="10" id="KW-1185">Reference proteome</keyword>
<dbReference type="SMART" id="SM00833">
    <property type="entry name" value="CobW_C"/>
    <property type="match status" value="1"/>
</dbReference>
<evidence type="ECO:0000256" key="7">
    <source>
        <dbReference type="SAM" id="MobiDB-lite"/>
    </source>
</evidence>
<evidence type="ECO:0000313" key="10">
    <source>
        <dbReference type="Proteomes" id="UP001596060"/>
    </source>
</evidence>
<keyword evidence="1" id="KW-0547">Nucleotide-binding</keyword>
<dbReference type="SUPFAM" id="SSF90002">
    <property type="entry name" value="Hypothetical protein YjiA, C-terminal domain"/>
    <property type="match status" value="1"/>
</dbReference>
<dbReference type="RefSeq" id="WP_082737667.1">
    <property type="nucleotide sequence ID" value="NZ_JBHSLU010000009.1"/>
</dbReference>
<dbReference type="InterPro" id="IPR027417">
    <property type="entry name" value="P-loop_NTPase"/>
</dbReference>